<dbReference type="STRING" id="71717.A0A4Y7SED5"/>
<dbReference type="InterPro" id="IPR018170">
    <property type="entry name" value="Aldo/ket_reductase_CS"/>
</dbReference>
<dbReference type="Pfam" id="PF00248">
    <property type="entry name" value="Aldo_ket_red"/>
    <property type="match status" value="1"/>
</dbReference>
<dbReference type="SUPFAM" id="SSF51430">
    <property type="entry name" value="NAD(P)-linked oxidoreductase"/>
    <property type="match status" value="1"/>
</dbReference>
<gene>
    <name evidence="2" type="ORF">FA13DRAFT_1718049</name>
</gene>
<evidence type="ECO:0000313" key="2">
    <source>
        <dbReference type="EMBL" id="TEB20158.1"/>
    </source>
</evidence>
<accession>A0A4Y7SED5</accession>
<dbReference type="EMBL" id="QPFP01000153">
    <property type="protein sequence ID" value="TEB20158.1"/>
    <property type="molecule type" value="Genomic_DNA"/>
</dbReference>
<dbReference type="InterPro" id="IPR036812">
    <property type="entry name" value="NAD(P)_OxRdtase_dom_sf"/>
</dbReference>
<dbReference type="InterPro" id="IPR023210">
    <property type="entry name" value="NADP_OxRdtase_dom"/>
</dbReference>
<keyword evidence="3" id="KW-1185">Reference proteome</keyword>
<protein>
    <recommendedName>
        <fullName evidence="1">NADP-dependent oxidoreductase domain-containing protein</fullName>
    </recommendedName>
</protein>
<dbReference type="PANTHER" id="PTHR43147">
    <property type="entry name" value="PROTEIN TAS"/>
    <property type="match status" value="1"/>
</dbReference>
<name>A0A4Y7SED5_COPMI</name>
<dbReference type="Proteomes" id="UP000298030">
    <property type="component" value="Unassembled WGS sequence"/>
</dbReference>
<comment type="caution">
    <text evidence="2">The sequence shown here is derived from an EMBL/GenBank/DDBJ whole genome shotgun (WGS) entry which is preliminary data.</text>
</comment>
<evidence type="ECO:0000259" key="1">
    <source>
        <dbReference type="Pfam" id="PF00248"/>
    </source>
</evidence>
<dbReference type="PROSITE" id="PS00062">
    <property type="entry name" value="ALDOKETO_REDUCTASE_2"/>
    <property type="match status" value="1"/>
</dbReference>
<dbReference type="PANTHER" id="PTHR43147:SF2">
    <property type="entry name" value="NADP-DEPENDENT OXIDOREDUCTASE DOMAIN-CONTAINING PROTEIN"/>
    <property type="match status" value="1"/>
</dbReference>
<feature type="domain" description="NADP-dependent oxidoreductase" evidence="1">
    <location>
        <begin position="33"/>
        <end position="175"/>
    </location>
</feature>
<evidence type="ECO:0000313" key="3">
    <source>
        <dbReference type="Proteomes" id="UP000298030"/>
    </source>
</evidence>
<dbReference type="AlphaFoldDB" id="A0A4Y7SED5"/>
<dbReference type="GO" id="GO:0016491">
    <property type="term" value="F:oxidoreductase activity"/>
    <property type="evidence" value="ECO:0007669"/>
    <property type="project" value="InterPro"/>
</dbReference>
<organism evidence="2 3">
    <name type="scientific">Coprinellus micaceus</name>
    <name type="common">Glistening ink-cap mushroom</name>
    <name type="synonym">Coprinus micaceus</name>
    <dbReference type="NCBI Taxonomy" id="71717"/>
    <lineage>
        <taxon>Eukaryota</taxon>
        <taxon>Fungi</taxon>
        <taxon>Dikarya</taxon>
        <taxon>Basidiomycota</taxon>
        <taxon>Agaricomycotina</taxon>
        <taxon>Agaricomycetes</taxon>
        <taxon>Agaricomycetidae</taxon>
        <taxon>Agaricales</taxon>
        <taxon>Agaricineae</taxon>
        <taxon>Psathyrellaceae</taxon>
        <taxon>Coprinellus</taxon>
    </lineage>
</organism>
<dbReference type="Gene3D" id="3.20.20.100">
    <property type="entry name" value="NADP-dependent oxidoreductase domain"/>
    <property type="match status" value="1"/>
</dbReference>
<sequence>MVSTPIKREIWYGSLLPSYSCSSELVLNTFWRTKRGQFQESSPLRERIVGEMKWCVFKQVGPTPQVEWAALQERMIRMRTKHVGLLQFHWQEYSDKGYLTVLSHLNELRKEGHIRAIGLCNFDTIHTDGICTQLGPGVMVIVSNQVQFSLIDTGPLHGISGVCAKHGFSLLTYGTPIALLLSAEVSWDKWLGQPEPDSHSGQPTPSQRKISALSAMVLTIVMRFSPALRSRRWERRCWQKIL</sequence>
<dbReference type="OrthoDB" id="686384at2759"/>
<proteinExistence type="predicted"/>
<reference evidence="2 3" key="1">
    <citation type="journal article" date="2019" name="Nat. Ecol. Evol.">
        <title>Megaphylogeny resolves global patterns of mushroom evolution.</title>
        <authorList>
            <person name="Varga T."/>
            <person name="Krizsan K."/>
            <person name="Foldi C."/>
            <person name="Dima B."/>
            <person name="Sanchez-Garcia M."/>
            <person name="Sanchez-Ramirez S."/>
            <person name="Szollosi G.J."/>
            <person name="Szarkandi J.G."/>
            <person name="Papp V."/>
            <person name="Albert L."/>
            <person name="Andreopoulos W."/>
            <person name="Angelini C."/>
            <person name="Antonin V."/>
            <person name="Barry K.W."/>
            <person name="Bougher N.L."/>
            <person name="Buchanan P."/>
            <person name="Buyck B."/>
            <person name="Bense V."/>
            <person name="Catcheside P."/>
            <person name="Chovatia M."/>
            <person name="Cooper J."/>
            <person name="Damon W."/>
            <person name="Desjardin D."/>
            <person name="Finy P."/>
            <person name="Geml J."/>
            <person name="Haridas S."/>
            <person name="Hughes K."/>
            <person name="Justo A."/>
            <person name="Karasinski D."/>
            <person name="Kautmanova I."/>
            <person name="Kiss B."/>
            <person name="Kocsube S."/>
            <person name="Kotiranta H."/>
            <person name="LaButti K.M."/>
            <person name="Lechner B.E."/>
            <person name="Liimatainen K."/>
            <person name="Lipzen A."/>
            <person name="Lukacs Z."/>
            <person name="Mihaltcheva S."/>
            <person name="Morgado L.N."/>
            <person name="Niskanen T."/>
            <person name="Noordeloos M.E."/>
            <person name="Ohm R.A."/>
            <person name="Ortiz-Santana B."/>
            <person name="Ovrebo C."/>
            <person name="Racz N."/>
            <person name="Riley R."/>
            <person name="Savchenko A."/>
            <person name="Shiryaev A."/>
            <person name="Soop K."/>
            <person name="Spirin V."/>
            <person name="Szebenyi C."/>
            <person name="Tomsovsky M."/>
            <person name="Tulloss R.E."/>
            <person name="Uehling J."/>
            <person name="Grigoriev I.V."/>
            <person name="Vagvolgyi C."/>
            <person name="Papp T."/>
            <person name="Martin F.M."/>
            <person name="Miettinen O."/>
            <person name="Hibbett D.S."/>
            <person name="Nagy L.G."/>
        </authorList>
    </citation>
    <scope>NUCLEOTIDE SEQUENCE [LARGE SCALE GENOMIC DNA]</scope>
    <source>
        <strain evidence="2 3">FP101781</strain>
    </source>
</reference>